<dbReference type="Gene3D" id="1.10.275.40">
    <property type="match status" value="1"/>
</dbReference>
<dbReference type="InterPro" id="IPR011604">
    <property type="entry name" value="PDDEXK-like_dom_sf"/>
</dbReference>
<keyword evidence="10" id="KW-0238">DNA-binding</keyword>
<name>A0A2V5K0A3_9BACL</name>
<dbReference type="Proteomes" id="UP000247476">
    <property type="component" value="Unassembled WGS sequence"/>
</dbReference>
<dbReference type="InterPro" id="IPR010614">
    <property type="entry name" value="RAD3-like_helicase_DEAD"/>
</dbReference>
<protein>
    <submittedName>
        <fullName evidence="15">ATP-dependent helicase</fullName>
    </submittedName>
</protein>
<accession>A0A2V5K0A3</accession>
<dbReference type="GO" id="GO:0005524">
    <property type="term" value="F:ATP binding"/>
    <property type="evidence" value="ECO:0007669"/>
    <property type="project" value="UniProtKB-KW"/>
</dbReference>
<keyword evidence="5" id="KW-0378">Hydrolase</keyword>
<dbReference type="Gene3D" id="3.40.50.300">
    <property type="entry name" value="P-loop containing nucleotide triphosphate hydrolases"/>
    <property type="match status" value="2"/>
</dbReference>
<dbReference type="SMART" id="SM00491">
    <property type="entry name" value="HELICc2"/>
    <property type="match status" value="1"/>
</dbReference>
<dbReference type="GO" id="GO:0051539">
    <property type="term" value="F:4 iron, 4 sulfur cluster binding"/>
    <property type="evidence" value="ECO:0007669"/>
    <property type="project" value="UniProtKB-KW"/>
</dbReference>
<keyword evidence="4" id="KW-0227">DNA damage</keyword>
<keyword evidence="1" id="KW-0004">4Fe-4S</keyword>
<dbReference type="Pfam" id="PF06733">
    <property type="entry name" value="DEAD_2"/>
    <property type="match status" value="1"/>
</dbReference>
<evidence type="ECO:0000256" key="8">
    <source>
        <dbReference type="ARBA" id="ARBA00023004"/>
    </source>
</evidence>
<evidence type="ECO:0000313" key="16">
    <source>
        <dbReference type="Proteomes" id="UP000247476"/>
    </source>
</evidence>
<keyword evidence="2" id="KW-0479">Metal-binding</keyword>
<dbReference type="Gene3D" id="3.90.320.10">
    <property type="match status" value="1"/>
</dbReference>
<keyword evidence="8" id="KW-0408">Iron</keyword>
<evidence type="ECO:0000313" key="15">
    <source>
        <dbReference type="EMBL" id="PYI52511.1"/>
    </source>
</evidence>
<dbReference type="GO" id="GO:0003678">
    <property type="term" value="F:DNA helicase activity"/>
    <property type="evidence" value="ECO:0007669"/>
    <property type="project" value="InterPro"/>
</dbReference>
<dbReference type="AlphaFoldDB" id="A0A2V5K0A3"/>
<evidence type="ECO:0000256" key="6">
    <source>
        <dbReference type="ARBA" id="ARBA00022806"/>
    </source>
</evidence>
<sequence length="785" mass="87600">MTDRIDISVRALAEYAHRSGSIEAGFRTAAALVEGTKAHRAVQETYRETDRKEVYVSGEVEHEGIVFRIDGRCDGLLADEDGAIATVDEIKSTAGDWSAAESEGAPVHWAQAQCYAYLYARAEGLPGMRVRLTYVHRTSGEQRRFERSYALAELEAIVRELVRTYAPFAAVQIRHAKLRDASAKALSFPYADYRQGQRRFAGAVYTAIAERKRLFARAPTGTGKTISTLFPAVKAIGEGVLQRFFYLTAKTTTRAAAEDAFSLMESKGLHLRRVTITAKEAICFKEETRCDKAYCEYADGYYDRINGALLDLLGSEIAITREIAEAYARKHRVCPFEMSLDAAYAADAIVCDYNYVFDPRVSLKRLFEEQKRHAAVLVDEAHNLVDRGRDMFSAELTKAPFVELKRFAKGRNRTLYEAVKAVNDWLIALRKGQGDERVFTSAEAPAELVGLLETFAEEAGRELARSPADETTKLLTDVYYAAQNMIRTSGYYDERFVTYAEFARNDVRLKLFCLDPSMLLRQAVKGYRSLVAFSATLSPLGYYRDMLGGEADDYTMSIPSPFGKEQLEVYVLPLSTRYADRGRSVAPIAAMLHELMGKRPGNTLVFFPSYEYMNAVYEAYEEKPSDVRTLVQRSGMAEEERSAFLEAFREEGEQPVIGFAVMGGVFSEGIDLTGNRLTGVVVVGVGLPQVGLERELIKRQADETGRNGFDYAYRYPGMNKVMQAGGRLIRTESDRGTLVLVDDRFVQPGYRMLLPDEWRSGTVCRTIGEAMFGTTSAEEDGGTGG</sequence>
<evidence type="ECO:0000256" key="13">
    <source>
        <dbReference type="ARBA" id="ARBA00038058"/>
    </source>
</evidence>
<keyword evidence="11" id="KW-0234">DNA repair</keyword>
<evidence type="ECO:0000256" key="10">
    <source>
        <dbReference type="ARBA" id="ARBA00023125"/>
    </source>
</evidence>
<comment type="similarity">
    <text evidence="13">Belongs to the helicase family. DinG subfamily.</text>
</comment>
<evidence type="ECO:0000259" key="14">
    <source>
        <dbReference type="PROSITE" id="PS51193"/>
    </source>
</evidence>
<evidence type="ECO:0000256" key="4">
    <source>
        <dbReference type="ARBA" id="ARBA00022763"/>
    </source>
</evidence>
<dbReference type="InterPro" id="IPR006555">
    <property type="entry name" value="ATP-dep_Helicase_C"/>
</dbReference>
<dbReference type="EMBL" id="QJVJ01000009">
    <property type="protein sequence ID" value="PYI52511.1"/>
    <property type="molecule type" value="Genomic_DNA"/>
</dbReference>
<dbReference type="GO" id="GO:0006281">
    <property type="term" value="P:DNA repair"/>
    <property type="evidence" value="ECO:0007669"/>
    <property type="project" value="UniProtKB-KW"/>
</dbReference>
<dbReference type="RefSeq" id="WP_110841881.1">
    <property type="nucleotide sequence ID" value="NZ_QJVJ01000009.1"/>
</dbReference>
<evidence type="ECO:0000256" key="1">
    <source>
        <dbReference type="ARBA" id="ARBA00022485"/>
    </source>
</evidence>
<keyword evidence="12" id="KW-0413">Isomerase</keyword>
<proteinExistence type="inferred from homology"/>
<evidence type="ECO:0000256" key="9">
    <source>
        <dbReference type="ARBA" id="ARBA00023014"/>
    </source>
</evidence>
<organism evidence="15 16">
    <name type="scientific">Paenibacillus flagellatus</name>
    <dbReference type="NCBI Taxonomy" id="2211139"/>
    <lineage>
        <taxon>Bacteria</taxon>
        <taxon>Bacillati</taxon>
        <taxon>Bacillota</taxon>
        <taxon>Bacilli</taxon>
        <taxon>Bacillales</taxon>
        <taxon>Paenibacillaceae</taxon>
        <taxon>Paenibacillus</taxon>
    </lineage>
</organism>
<evidence type="ECO:0000256" key="2">
    <source>
        <dbReference type="ARBA" id="ARBA00022723"/>
    </source>
</evidence>
<gene>
    <name evidence="15" type="ORF">DLM86_20255</name>
</gene>
<dbReference type="InterPro" id="IPR045028">
    <property type="entry name" value="DinG/Rad3-like"/>
</dbReference>
<dbReference type="GO" id="GO:0046872">
    <property type="term" value="F:metal ion binding"/>
    <property type="evidence" value="ECO:0007669"/>
    <property type="project" value="UniProtKB-KW"/>
</dbReference>
<reference evidence="15 16" key="1">
    <citation type="submission" date="2018-05" db="EMBL/GenBank/DDBJ databases">
        <title>Paenibacillus flagellatus sp. nov., isolated from selenium mineral soil.</title>
        <authorList>
            <person name="Dai X."/>
        </authorList>
    </citation>
    <scope>NUCLEOTIDE SEQUENCE [LARGE SCALE GENOMIC DNA]</scope>
    <source>
        <strain evidence="15 16">DXL2</strain>
    </source>
</reference>
<evidence type="ECO:0000256" key="7">
    <source>
        <dbReference type="ARBA" id="ARBA00022840"/>
    </source>
</evidence>
<keyword evidence="9" id="KW-0411">Iron-sulfur</keyword>
<keyword evidence="3" id="KW-0547">Nucleotide-binding</keyword>
<evidence type="ECO:0000256" key="11">
    <source>
        <dbReference type="ARBA" id="ARBA00023204"/>
    </source>
</evidence>
<dbReference type="InterPro" id="IPR042493">
    <property type="entry name" value="XPD_DNA_FeS"/>
</dbReference>
<dbReference type="InterPro" id="IPR014013">
    <property type="entry name" value="Helic_SF1/SF2_ATP-bd_DinG/Rad3"/>
</dbReference>
<dbReference type="PROSITE" id="PS51193">
    <property type="entry name" value="HELICASE_ATP_BIND_2"/>
    <property type="match status" value="1"/>
</dbReference>
<dbReference type="InterPro" id="IPR027417">
    <property type="entry name" value="P-loop_NTPase"/>
</dbReference>
<keyword evidence="7" id="KW-0067">ATP-binding</keyword>
<evidence type="ECO:0000256" key="3">
    <source>
        <dbReference type="ARBA" id="ARBA00022741"/>
    </source>
</evidence>
<keyword evidence="6 15" id="KW-0347">Helicase</keyword>
<dbReference type="SUPFAM" id="SSF52540">
    <property type="entry name" value="P-loop containing nucleoside triphosphate hydrolases"/>
    <property type="match status" value="1"/>
</dbReference>
<comment type="caution">
    <text evidence="15">The sequence shown here is derived from an EMBL/GenBank/DDBJ whole genome shotgun (WGS) entry which is preliminary data.</text>
</comment>
<evidence type="ECO:0000256" key="5">
    <source>
        <dbReference type="ARBA" id="ARBA00022801"/>
    </source>
</evidence>
<keyword evidence="16" id="KW-1185">Reference proteome</keyword>
<evidence type="ECO:0000256" key="12">
    <source>
        <dbReference type="ARBA" id="ARBA00023235"/>
    </source>
</evidence>
<dbReference type="Pfam" id="PF13307">
    <property type="entry name" value="Helicase_C_2"/>
    <property type="match status" value="1"/>
</dbReference>
<dbReference type="OrthoDB" id="9765586at2"/>
<feature type="domain" description="Helicase ATP-binding" evidence="14">
    <location>
        <begin position="183"/>
        <end position="446"/>
    </location>
</feature>
<dbReference type="Gene3D" id="1.10.30.20">
    <property type="entry name" value="Bacterial XPD DNA helicase, FeS cluster domain"/>
    <property type="match status" value="1"/>
</dbReference>
<dbReference type="GO" id="GO:0016818">
    <property type="term" value="F:hydrolase activity, acting on acid anhydrides, in phosphorus-containing anhydrides"/>
    <property type="evidence" value="ECO:0007669"/>
    <property type="project" value="InterPro"/>
</dbReference>
<dbReference type="GO" id="GO:0003677">
    <property type="term" value="F:DNA binding"/>
    <property type="evidence" value="ECO:0007669"/>
    <property type="project" value="UniProtKB-KW"/>
</dbReference>
<dbReference type="SMART" id="SM00488">
    <property type="entry name" value="DEXDc2"/>
    <property type="match status" value="1"/>
</dbReference>
<dbReference type="PANTHER" id="PTHR11472">
    <property type="entry name" value="DNA REPAIR DEAD HELICASE RAD3/XP-D SUBFAMILY MEMBER"/>
    <property type="match status" value="1"/>
</dbReference>
<dbReference type="InterPro" id="IPR006554">
    <property type="entry name" value="Helicase-like_DEXD_c2"/>
</dbReference>
<dbReference type="PANTHER" id="PTHR11472:SF34">
    <property type="entry name" value="REGULATOR OF TELOMERE ELONGATION HELICASE 1"/>
    <property type="match status" value="1"/>
</dbReference>